<dbReference type="GO" id="GO:0009190">
    <property type="term" value="P:cyclic nucleotide biosynthetic process"/>
    <property type="evidence" value="ECO:0007669"/>
    <property type="project" value="InterPro"/>
</dbReference>
<dbReference type="SMART" id="SM00382">
    <property type="entry name" value="AAA"/>
    <property type="match status" value="1"/>
</dbReference>
<dbReference type="GO" id="GO:0005524">
    <property type="term" value="F:ATP binding"/>
    <property type="evidence" value="ECO:0007669"/>
    <property type="project" value="UniProtKB-KW"/>
</dbReference>
<name>A0A0H5RPN2_9MYCO</name>
<feature type="domain" description="Guanylate cyclase" evidence="3">
    <location>
        <begin position="28"/>
        <end position="159"/>
    </location>
</feature>
<dbReference type="CDD" id="cd07302">
    <property type="entry name" value="CHD"/>
    <property type="match status" value="1"/>
</dbReference>
<dbReference type="GO" id="GO:0005737">
    <property type="term" value="C:cytoplasm"/>
    <property type="evidence" value="ECO:0007669"/>
    <property type="project" value="TreeGrafter"/>
</dbReference>
<protein>
    <submittedName>
        <fullName evidence="4">Membrane-anchored adenylyl cyclase</fullName>
    </submittedName>
</protein>
<evidence type="ECO:0000256" key="2">
    <source>
        <dbReference type="ARBA" id="ARBA00022840"/>
    </source>
</evidence>
<keyword evidence="5" id="KW-1185">Reference proteome</keyword>
<evidence type="ECO:0000313" key="4">
    <source>
        <dbReference type="EMBL" id="CRZ15771.1"/>
    </source>
</evidence>
<dbReference type="PANTHER" id="PTHR16305">
    <property type="entry name" value="TESTICULAR SOLUBLE ADENYLYL CYCLASE"/>
    <property type="match status" value="1"/>
</dbReference>
<dbReference type="GO" id="GO:0035556">
    <property type="term" value="P:intracellular signal transduction"/>
    <property type="evidence" value="ECO:0007669"/>
    <property type="project" value="InterPro"/>
</dbReference>
<keyword evidence="2" id="KW-0067">ATP-binding</keyword>
<keyword evidence="1" id="KW-0547">Nucleotide-binding</keyword>
<dbReference type="SMART" id="SM00044">
    <property type="entry name" value="CYCc"/>
    <property type="match status" value="1"/>
</dbReference>
<dbReference type="SUPFAM" id="SSF52540">
    <property type="entry name" value="P-loop containing nucleoside triphosphate hydrolases"/>
    <property type="match status" value="1"/>
</dbReference>
<dbReference type="PROSITE" id="PS50125">
    <property type="entry name" value="GUANYLATE_CYCLASE_2"/>
    <property type="match status" value="1"/>
</dbReference>
<dbReference type="STRING" id="146018.BN2156_02634"/>
<dbReference type="PANTHER" id="PTHR16305:SF28">
    <property type="entry name" value="GUANYLATE CYCLASE DOMAIN-CONTAINING PROTEIN"/>
    <property type="match status" value="1"/>
</dbReference>
<dbReference type="EMBL" id="CWKH01000001">
    <property type="protein sequence ID" value="CRZ15771.1"/>
    <property type="molecule type" value="Genomic_DNA"/>
</dbReference>
<dbReference type="InterPro" id="IPR027417">
    <property type="entry name" value="P-loop_NTPase"/>
</dbReference>
<dbReference type="AlphaFoldDB" id="A0A0H5RPN2"/>
<dbReference type="Pfam" id="PF13191">
    <property type="entry name" value="AAA_16"/>
    <property type="match status" value="1"/>
</dbReference>
<dbReference type="Gene3D" id="3.30.70.1230">
    <property type="entry name" value="Nucleotide cyclase"/>
    <property type="match status" value="1"/>
</dbReference>
<dbReference type="InterPro" id="IPR001054">
    <property type="entry name" value="A/G_cyclase"/>
</dbReference>
<dbReference type="InterPro" id="IPR041664">
    <property type="entry name" value="AAA_16"/>
</dbReference>
<dbReference type="OrthoDB" id="5476461at2"/>
<evidence type="ECO:0000259" key="3">
    <source>
        <dbReference type="PROSITE" id="PS50125"/>
    </source>
</evidence>
<dbReference type="InterPro" id="IPR003593">
    <property type="entry name" value="AAA+_ATPase"/>
</dbReference>
<dbReference type="GO" id="GO:0004016">
    <property type="term" value="F:adenylate cyclase activity"/>
    <property type="evidence" value="ECO:0007669"/>
    <property type="project" value="TreeGrafter"/>
</dbReference>
<sequence>MGATAKFCSQCGAPISRIARTAEYKQVTVLFADVVHSMDIAAAVGPERLREIMTELVVRSAAVVRRYGGTVGSFTGDGIMAVFGAPLALEHHAVHACLAALGIQDEAKGLAVDIHRRDGVELLLRVGLNSGEVIAGEVRSGPLGYTAIGEQVGMAQRMESVAPPGGVMLSSSTAQLVEGNAILGEPERVRIKGVDSPVPARRLISMRQDRIIRRAQSALVGRRSEMRTVEALLDRAVGGDGAVVGVVGPPGIGKSRLVRELSAMAPSRGVDVFTTFCESHASQIPFHVVTRFLRAVTGVEGRDPQTARDSLRRTFSGADSEDLALLADLLGIADRDTPLPKIDSDARRRRLIALVNSASTTRERPALYIVEDTHWIDEASESLLAGFLSVIAQTTSLAIITHRPEYHGSLARVPGAHVLELEPLSDGETASLVSQLLGSDPSVAALNQMIIQRASGTPYFAEEMVRHLAEQGALRGEIGAYQSTAAVAEVTVPATLQAIIGARIDRLNPNAKRTLAAAAVIGSRFGIDLLVGLGGEPEIAELVAAHLIDPVMSTRQPEYVFHHPLIRTVAYESQLRSDRSEMHRRVASALENGEPSALDESAALIAEHREAAGDLPAAYTWWMRAAAWATSREFASARLNWGRARAIADALPVEHHNRTAMRIAPRTMLCATAYRARAQGASAHVEELRQLCNDVGDKRSLAIAMAGLVMDHAYQGQIRLASQLASEAISHIESIADDVLTVGLAFPVMYAKLESGEYSDVLRWSEQAVELAGGDPFKGNFIFGSPLALALTSRGMARYCLGRPGWRNDLSRGLAMARDADPLTYAGVAAWRYFPGIANGVLSPDEQALRDIEDALAMAERAGNDMAVVFAQFALGVALVHREPDAARERGQELLAEVSDVLRTQRHNLGDRPLANVYLAREWVRRGDRDEGIASMCAALDQLAREGQLLAWGTPTTAVVAEALIDRGADGDLATAEAVIDRLAAVPAAGELVVRDIWLLRVRALLARAHNDEATYAGHRERYRAMAANLDFEGHIALAAAMP</sequence>
<gene>
    <name evidence="4" type="ORF">BN2156_02634</name>
</gene>
<dbReference type="SUPFAM" id="SSF55073">
    <property type="entry name" value="Nucleotide cyclase"/>
    <property type="match status" value="1"/>
</dbReference>
<dbReference type="Proteomes" id="UP000199147">
    <property type="component" value="Unassembled WGS sequence"/>
</dbReference>
<evidence type="ECO:0000313" key="5">
    <source>
        <dbReference type="Proteomes" id="UP000199147"/>
    </source>
</evidence>
<proteinExistence type="predicted"/>
<reference evidence="5" key="1">
    <citation type="submission" date="2015-07" db="EMBL/GenBank/DDBJ databases">
        <authorList>
            <person name="Urmite Genomes"/>
        </authorList>
    </citation>
    <scope>NUCLEOTIDE SEQUENCE [LARGE SCALE GENOMIC DNA]</scope>
    <source>
        <strain evidence="5">type strain: ATCC 49404</strain>
    </source>
</reference>
<organism evidence="4 5">
    <name type="scientific">Mycolicibacterium neworleansense</name>
    <dbReference type="NCBI Taxonomy" id="146018"/>
    <lineage>
        <taxon>Bacteria</taxon>
        <taxon>Bacillati</taxon>
        <taxon>Actinomycetota</taxon>
        <taxon>Actinomycetes</taxon>
        <taxon>Mycobacteriales</taxon>
        <taxon>Mycobacteriaceae</taxon>
        <taxon>Mycolicibacterium</taxon>
    </lineage>
</organism>
<dbReference type="InterPro" id="IPR029787">
    <property type="entry name" value="Nucleotide_cyclase"/>
</dbReference>
<dbReference type="Pfam" id="PF00211">
    <property type="entry name" value="Guanylate_cyc"/>
    <property type="match status" value="1"/>
</dbReference>
<dbReference type="Gene3D" id="3.40.50.300">
    <property type="entry name" value="P-loop containing nucleotide triphosphate hydrolases"/>
    <property type="match status" value="1"/>
</dbReference>
<accession>A0A0H5RPN2</accession>
<evidence type="ECO:0000256" key="1">
    <source>
        <dbReference type="ARBA" id="ARBA00022741"/>
    </source>
</evidence>